<dbReference type="InterPro" id="IPR036770">
    <property type="entry name" value="Ankyrin_rpt-contain_sf"/>
</dbReference>
<name>A0A5J5ES67_9PEZI</name>
<evidence type="ECO:0000313" key="1">
    <source>
        <dbReference type="EMBL" id="KAA8901722.1"/>
    </source>
</evidence>
<accession>A0A5J5ES67</accession>
<dbReference type="InterPro" id="IPR002110">
    <property type="entry name" value="Ankyrin_rpt"/>
</dbReference>
<dbReference type="Pfam" id="PF12796">
    <property type="entry name" value="Ank_2"/>
    <property type="match status" value="1"/>
</dbReference>
<dbReference type="Proteomes" id="UP000326924">
    <property type="component" value="Unassembled WGS sequence"/>
</dbReference>
<proteinExistence type="predicted"/>
<keyword evidence="2" id="KW-1185">Reference proteome</keyword>
<dbReference type="SUPFAM" id="SSF48403">
    <property type="entry name" value="Ankyrin repeat"/>
    <property type="match status" value="1"/>
</dbReference>
<dbReference type="AlphaFoldDB" id="A0A5J5ES67"/>
<dbReference type="EMBL" id="VXIS01000142">
    <property type="protein sequence ID" value="KAA8901722.1"/>
    <property type="molecule type" value="Genomic_DNA"/>
</dbReference>
<protein>
    <submittedName>
        <fullName evidence="1">Uncharacterized protein</fullName>
    </submittedName>
</protein>
<sequence length="61" mass="6787">MNGKDGVVKLLLEREDVDVNLQDEEGRTPLSRAKMEGHRGVAKLLSERASTAPDHTTRTTR</sequence>
<comment type="caution">
    <text evidence="1">The sequence shown here is derived from an EMBL/GenBank/DDBJ whole genome shotgun (WGS) entry which is preliminary data.</text>
</comment>
<dbReference type="Gene3D" id="1.25.40.20">
    <property type="entry name" value="Ankyrin repeat-containing domain"/>
    <property type="match status" value="1"/>
</dbReference>
<dbReference type="OrthoDB" id="341259at2759"/>
<gene>
    <name evidence="1" type="ORF">FN846DRAFT_956834</name>
</gene>
<organism evidence="1 2">
    <name type="scientific">Sphaerosporella brunnea</name>
    <dbReference type="NCBI Taxonomy" id="1250544"/>
    <lineage>
        <taxon>Eukaryota</taxon>
        <taxon>Fungi</taxon>
        <taxon>Dikarya</taxon>
        <taxon>Ascomycota</taxon>
        <taxon>Pezizomycotina</taxon>
        <taxon>Pezizomycetes</taxon>
        <taxon>Pezizales</taxon>
        <taxon>Pyronemataceae</taxon>
        <taxon>Sphaerosporella</taxon>
    </lineage>
</organism>
<evidence type="ECO:0000313" key="2">
    <source>
        <dbReference type="Proteomes" id="UP000326924"/>
    </source>
</evidence>
<reference evidence="1 2" key="1">
    <citation type="submission" date="2019-09" db="EMBL/GenBank/DDBJ databases">
        <title>Draft genome of the ectomycorrhizal ascomycete Sphaerosporella brunnea.</title>
        <authorList>
            <consortium name="DOE Joint Genome Institute"/>
            <person name="Benucci G.M."/>
            <person name="Marozzi G."/>
            <person name="Antonielli L."/>
            <person name="Sanchez S."/>
            <person name="Marco P."/>
            <person name="Wang X."/>
            <person name="Falini L.B."/>
            <person name="Barry K."/>
            <person name="Haridas S."/>
            <person name="Lipzen A."/>
            <person name="Labutti K."/>
            <person name="Grigoriev I.V."/>
            <person name="Murat C."/>
            <person name="Martin F."/>
            <person name="Albertini E."/>
            <person name="Donnini D."/>
            <person name="Bonito G."/>
        </authorList>
    </citation>
    <scope>NUCLEOTIDE SEQUENCE [LARGE SCALE GENOMIC DNA]</scope>
    <source>
        <strain evidence="1 2">Sb_GMNB300</strain>
    </source>
</reference>
<dbReference type="InParanoid" id="A0A5J5ES67"/>